<dbReference type="AlphaFoldDB" id="N9FJ19"/>
<gene>
    <name evidence="1" type="ORF">F934_01591</name>
</gene>
<dbReference type="RefSeq" id="WP_005053761.1">
    <property type="nucleotide sequence ID" value="NZ_KB849759.1"/>
</dbReference>
<proteinExistence type="predicted"/>
<dbReference type="PATRIC" id="fig|1217649.3.peg.1527"/>
<reference evidence="1 2" key="1">
    <citation type="submission" date="2013-02" db="EMBL/GenBank/DDBJ databases">
        <title>The Genome Sequence of Acinetobacter beijerinckii ANC 3835.</title>
        <authorList>
            <consortium name="The Broad Institute Genome Sequencing Platform"/>
            <consortium name="The Broad Institute Genome Sequencing Center for Infectious Disease"/>
            <person name="Cerqueira G."/>
            <person name="Feldgarden M."/>
            <person name="Courvalin P."/>
            <person name="Perichon B."/>
            <person name="Grillot-Courvalin C."/>
            <person name="Clermont D."/>
            <person name="Rocha E."/>
            <person name="Yoon E.-J."/>
            <person name="Nemec A."/>
            <person name="Walker B."/>
            <person name="Young S.K."/>
            <person name="Zeng Q."/>
            <person name="Gargeya S."/>
            <person name="Fitzgerald M."/>
            <person name="Haas B."/>
            <person name="Abouelleil A."/>
            <person name="Alvarado L."/>
            <person name="Arachchi H.M."/>
            <person name="Berlin A.M."/>
            <person name="Chapman S.B."/>
            <person name="Dewar J."/>
            <person name="Goldberg J."/>
            <person name="Griggs A."/>
            <person name="Gujja S."/>
            <person name="Hansen M."/>
            <person name="Howarth C."/>
            <person name="Imamovic A."/>
            <person name="Larimer J."/>
            <person name="McCowan C."/>
            <person name="Murphy C."/>
            <person name="Neiman D."/>
            <person name="Pearson M."/>
            <person name="Priest M."/>
            <person name="Roberts A."/>
            <person name="Saif S."/>
            <person name="Shea T."/>
            <person name="Sisk P."/>
            <person name="Sykes S."/>
            <person name="Wortman J."/>
            <person name="Nusbaum C."/>
            <person name="Birren B."/>
        </authorList>
    </citation>
    <scope>NUCLEOTIDE SEQUENCE [LARGE SCALE GENOMIC DNA]</scope>
    <source>
        <strain evidence="1 2">ANC 3835</strain>
    </source>
</reference>
<evidence type="ECO:0000313" key="1">
    <source>
        <dbReference type="EMBL" id="ENW04859.1"/>
    </source>
</evidence>
<dbReference type="EMBL" id="APQK01000012">
    <property type="protein sequence ID" value="ENW04859.1"/>
    <property type="molecule type" value="Genomic_DNA"/>
</dbReference>
<evidence type="ECO:0000313" key="2">
    <source>
        <dbReference type="Proteomes" id="UP000018417"/>
    </source>
</evidence>
<dbReference type="OrthoDB" id="4569046at2"/>
<sequence>MENSLNIPKFPNANARMALAKRLNLPYHENMQDWEYEVADAVLIDDFLNAYDLNDITEEERFLLIEMLFQAFEEMDDLEKDTRWYRTLSLVENNLDLHTQTVLYWANGAEPFEDSWNIAPFIRKLRDQYNLEK</sequence>
<dbReference type="HOGENOM" id="CLU_149896_0_0_6"/>
<accession>N9FJ19</accession>
<protein>
    <submittedName>
        <fullName evidence="1">Uncharacterized protein</fullName>
    </submittedName>
</protein>
<organism evidence="1 2">
    <name type="scientific">Acinetobacter beijerinckii ANC 3835</name>
    <dbReference type="NCBI Taxonomy" id="1217649"/>
    <lineage>
        <taxon>Bacteria</taxon>
        <taxon>Pseudomonadati</taxon>
        <taxon>Pseudomonadota</taxon>
        <taxon>Gammaproteobacteria</taxon>
        <taxon>Moraxellales</taxon>
        <taxon>Moraxellaceae</taxon>
        <taxon>Acinetobacter</taxon>
    </lineage>
</organism>
<dbReference type="Proteomes" id="UP000018417">
    <property type="component" value="Unassembled WGS sequence"/>
</dbReference>
<comment type="caution">
    <text evidence="1">The sequence shown here is derived from an EMBL/GenBank/DDBJ whole genome shotgun (WGS) entry which is preliminary data.</text>
</comment>
<name>N9FJ19_9GAMM</name>